<feature type="non-terminal residue" evidence="2">
    <location>
        <position position="67"/>
    </location>
</feature>
<proteinExistence type="predicted"/>
<sequence>MASRTLAAAAWAWVALVVVAAHCAGARAAAAGAVRAAGDEDNANWTAGGLEDHGRRLLATYISQPKK</sequence>
<gene>
    <name evidence="2" type="ORF">MNEG_15623</name>
</gene>
<organism evidence="2 3">
    <name type="scientific">Monoraphidium neglectum</name>
    <dbReference type="NCBI Taxonomy" id="145388"/>
    <lineage>
        <taxon>Eukaryota</taxon>
        <taxon>Viridiplantae</taxon>
        <taxon>Chlorophyta</taxon>
        <taxon>core chlorophytes</taxon>
        <taxon>Chlorophyceae</taxon>
        <taxon>CS clade</taxon>
        <taxon>Sphaeropleales</taxon>
        <taxon>Selenastraceae</taxon>
        <taxon>Monoraphidium</taxon>
    </lineage>
</organism>
<keyword evidence="1" id="KW-0732">Signal</keyword>
<evidence type="ECO:0000256" key="1">
    <source>
        <dbReference type="SAM" id="SignalP"/>
    </source>
</evidence>
<dbReference type="EMBL" id="KK105718">
    <property type="protein sequence ID" value="KIY92341.1"/>
    <property type="molecule type" value="Genomic_DNA"/>
</dbReference>
<keyword evidence="3" id="KW-1185">Reference proteome</keyword>
<feature type="chain" id="PRO_5002264070" evidence="1">
    <location>
        <begin position="29"/>
        <end position="67"/>
    </location>
</feature>
<evidence type="ECO:0000313" key="2">
    <source>
        <dbReference type="EMBL" id="KIY92341.1"/>
    </source>
</evidence>
<name>A0A0D2LQX2_9CHLO</name>
<dbReference type="GeneID" id="25733303"/>
<evidence type="ECO:0000313" key="3">
    <source>
        <dbReference type="Proteomes" id="UP000054498"/>
    </source>
</evidence>
<accession>A0A0D2LQX2</accession>
<dbReference type="AlphaFoldDB" id="A0A0D2LQX2"/>
<dbReference type="RefSeq" id="XP_013891361.1">
    <property type="nucleotide sequence ID" value="XM_014035907.1"/>
</dbReference>
<dbReference type="Proteomes" id="UP000054498">
    <property type="component" value="Unassembled WGS sequence"/>
</dbReference>
<dbReference type="KEGG" id="mng:MNEG_15623"/>
<feature type="signal peptide" evidence="1">
    <location>
        <begin position="1"/>
        <end position="28"/>
    </location>
</feature>
<protein>
    <submittedName>
        <fullName evidence="2">Uncharacterized protein</fullName>
    </submittedName>
</protein>
<reference evidence="2 3" key="1">
    <citation type="journal article" date="2013" name="BMC Genomics">
        <title>Reconstruction of the lipid metabolism for the microalga Monoraphidium neglectum from its genome sequence reveals characteristics suitable for biofuel production.</title>
        <authorList>
            <person name="Bogen C."/>
            <person name="Al-Dilaimi A."/>
            <person name="Albersmeier A."/>
            <person name="Wichmann J."/>
            <person name="Grundmann M."/>
            <person name="Rupp O."/>
            <person name="Lauersen K.J."/>
            <person name="Blifernez-Klassen O."/>
            <person name="Kalinowski J."/>
            <person name="Goesmann A."/>
            <person name="Mussgnug J.H."/>
            <person name="Kruse O."/>
        </authorList>
    </citation>
    <scope>NUCLEOTIDE SEQUENCE [LARGE SCALE GENOMIC DNA]</scope>
    <source>
        <strain evidence="2 3">SAG 48.87</strain>
    </source>
</reference>